<dbReference type="Pfam" id="PF08387">
    <property type="entry name" value="FBD"/>
    <property type="match status" value="1"/>
</dbReference>
<evidence type="ECO:0000313" key="3">
    <source>
        <dbReference type="EMBL" id="KAG6402398.1"/>
    </source>
</evidence>
<dbReference type="InterPro" id="IPR055411">
    <property type="entry name" value="LRR_FXL15/At3g58940/PEG3-like"/>
</dbReference>
<dbReference type="EMBL" id="PNBA02000013">
    <property type="protein sequence ID" value="KAG6402398.1"/>
    <property type="molecule type" value="Genomic_DNA"/>
</dbReference>
<dbReference type="SUPFAM" id="SSF52058">
    <property type="entry name" value="L domain-like"/>
    <property type="match status" value="1"/>
</dbReference>
<reference evidence="3" key="2">
    <citation type="submission" date="2020-08" db="EMBL/GenBank/DDBJ databases">
        <title>Plant Genome Project.</title>
        <authorList>
            <person name="Zhang R.-G."/>
        </authorList>
    </citation>
    <scope>NUCLEOTIDE SEQUENCE</scope>
    <source>
        <strain evidence="3">Huo1</strain>
        <tissue evidence="3">Leaf</tissue>
    </source>
</reference>
<dbReference type="AlphaFoldDB" id="A0A8X8WWA4"/>
<comment type="caution">
    <text evidence="3">The sequence shown here is derived from an EMBL/GenBank/DDBJ whole genome shotgun (WGS) entry which is preliminary data.</text>
</comment>
<proteinExistence type="predicted"/>
<dbReference type="InterPro" id="IPR053772">
    <property type="entry name" value="At1g61320/At1g61330-like"/>
</dbReference>
<dbReference type="PANTHER" id="PTHR34145:SF68">
    <property type="entry name" value="FBD DOMAIN-CONTAINING PROTEIN"/>
    <property type="match status" value="1"/>
</dbReference>
<dbReference type="Pfam" id="PF24758">
    <property type="entry name" value="LRR_At5g56370"/>
    <property type="match status" value="1"/>
</dbReference>
<reference evidence="3" key="1">
    <citation type="submission" date="2018-01" db="EMBL/GenBank/DDBJ databases">
        <authorList>
            <person name="Mao J.F."/>
        </authorList>
    </citation>
    <scope>NUCLEOTIDE SEQUENCE</scope>
    <source>
        <strain evidence="3">Huo1</strain>
        <tissue evidence="3">Leaf</tissue>
    </source>
</reference>
<evidence type="ECO:0000259" key="2">
    <source>
        <dbReference type="Pfam" id="PF24758"/>
    </source>
</evidence>
<dbReference type="PANTHER" id="PTHR34145">
    <property type="entry name" value="OS02G0105600 PROTEIN"/>
    <property type="match status" value="1"/>
</dbReference>
<dbReference type="InterPro" id="IPR006566">
    <property type="entry name" value="FBD"/>
</dbReference>
<dbReference type="Proteomes" id="UP000298416">
    <property type="component" value="Unassembled WGS sequence"/>
</dbReference>
<evidence type="ECO:0000313" key="4">
    <source>
        <dbReference type="Proteomes" id="UP000298416"/>
    </source>
</evidence>
<accession>A0A8X8WWA4</accession>
<evidence type="ECO:0000259" key="1">
    <source>
        <dbReference type="Pfam" id="PF08387"/>
    </source>
</evidence>
<gene>
    <name evidence="3" type="ORF">SASPL_134591</name>
</gene>
<evidence type="ECO:0008006" key="5">
    <source>
        <dbReference type="Google" id="ProtNLM"/>
    </source>
</evidence>
<feature type="domain" description="FBD" evidence="1">
    <location>
        <begin position="283"/>
        <end position="314"/>
    </location>
</feature>
<feature type="domain" description="F-box/LRR-repeat protein 15/At3g58940/PEG3-like LRR" evidence="2">
    <location>
        <begin position="41"/>
        <end position="146"/>
    </location>
</feature>
<sequence>MPGGGNFENWFEFALTKKAEIIHLTGVVILDYEGLFLRLPNKNNGFECLKNLYLSHSKMTDRDFELLISNCLVLECLAIVLSIKLKNVSIVGHSKLKHLNLSFLWGIRSIMIRDAINLLSLTCCEWRIGCSVQLSNIPKLSKLDVRDDIRNKVTHVQLLDGMPSCICDQLQLLRLSSKAVSMYEVMNHLFFVLYTPVSVRHMLNLEVLKNSSLQLVNIKHLELVLDMTNDSNWYYFPRYACRLVEACRSLQKLVIKFLHTRTLILTEFKAETYGHPGCDLSQKYLEISGYSGSSSERELALYVINNATALQKLTVVACDEEALSRARLDFQHINSVSFFSY</sequence>
<organism evidence="3">
    <name type="scientific">Salvia splendens</name>
    <name type="common">Scarlet sage</name>
    <dbReference type="NCBI Taxonomy" id="180675"/>
    <lineage>
        <taxon>Eukaryota</taxon>
        <taxon>Viridiplantae</taxon>
        <taxon>Streptophyta</taxon>
        <taxon>Embryophyta</taxon>
        <taxon>Tracheophyta</taxon>
        <taxon>Spermatophyta</taxon>
        <taxon>Magnoliopsida</taxon>
        <taxon>eudicotyledons</taxon>
        <taxon>Gunneridae</taxon>
        <taxon>Pentapetalae</taxon>
        <taxon>asterids</taxon>
        <taxon>lamiids</taxon>
        <taxon>Lamiales</taxon>
        <taxon>Lamiaceae</taxon>
        <taxon>Nepetoideae</taxon>
        <taxon>Mentheae</taxon>
        <taxon>Salviinae</taxon>
        <taxon>Salvia</taxon>
        <taxon>Salvia subgen. Calosphace</taxon>
        <taxon>core Calosphace</taxon>
    </lineage>
</organism>
<protein>
    <recommendedName>
        <fullName evidence="5">FBD domain-containing protein</fullName>
    </recommendedName>
</protein>
<keyword evidence="4" id="KW-1185">Reference proteome</keyword>
<name>A0A8X8WWA4_SALSN</name>